<evidence type="ECO:0000256" key="1">
    <source>
        <dbReference type="ARBA" id="ARBA00006141"/>
    </source>
</evidence>
<accession>A0ABD2IJY4</accession>
<organism evidence="3 4">
    <name type="scientific">Heterodera trifolii</name>
    <dbReference type="NCBI Taxonomy" id="157864"/>
    <lineage>
        <taxon>Eukaryota</taxon>
        <taxon>Metazoa</taxon>
        <taxon>Ecdysozoa</taxon>
        <taxon>Nematoda</taxon>
        <taxon>Chromadorea</taxon>
        <taxon>Rhabditida</taxon>
        <taxon>Tylenchina</taxon>
        <taxon>Tylenchomorpha</taxon>
        <taxon>Tylenchoidea</taxon>
        <taxon>Heteroderidae</taxon>
        <taxon>Heteroderinae</taxon>
        <taxon>Heterodera</taxon>
    </lineage>
</organism>
<dbReference type="InterPro" id="IPR036815">
    <property type="entry name" value="14-3-3_dom_sf"/>
</dbReference>
<evidence type="ECO:0000313" key="3">
    <source>
        <dbReference type="EMBL" id="KAL3080449.1"/>
    </source>
</evidence>
<dbReference type="Proteomes" id="UP001620626">
    <property type="component" value="Unassembled WGS sequence"/>
</dbReference>
<reference evidence="3 4" key="1">
    <citation type="submission" date="2024-10" db="EMBL/GenBank/DDBJ databases">
        <authorList>
            <person name="Kim D."/>
        </authorList>
    </citation>
    <scope>NUCLEOTIDE SEQUENCE [LARGE SCALE GENOMIC DNA]</scope>
    <source>
        <strain evidence="3">BH-2024</strain>
    </source>
</reference>
<protein>
    <recommendedName>
        <fullName evidence="2">14-3-3 domain-containing protein</fullName>
    </recommendedName>
</protein>
<gene>
    <name evidence="3" type="ORF">niasHT_038886</name>
</gene>
<dbReference type="AlphaFoldDB" id="A0ABD2IJY4"/>
<comment type="caution">
    <text evidence="3">The sequence shown here is derived from an EMBL/GenBank/DDBJ whole genome shotgun (WGS) entry which is preliminary data.</text>
</comment>
<dbReference type="EMBL" id="JBICBT010001160">
    <property type="protein sequence ID" value="KAL3080449.1"/>
    <property type="molecule type" value="Genomic_DNA"/>
</dbReference>
<name>A0ABD2IJY4_9BILA</name>
<dbReference type="Gene3D" id="1.20.190.20">
    <property type="entry name" value="14-3-3 domain"/>
    <property type="match status" value="1"/>
</dbReference>
<dbReference type="PANTHER" id="PTHR18860">
    <property type="entry name" value="14-3-3 PROTEIN"/>
    <property type="match status" value="1"/>
</dbReference>
<feature type="domain" description="14-3-3" evidence="2">
    <location>
        <begin position="11"/>
        <end position="134"/>
    </location>
</feature>
<dbReference type="InterPro" id="IPR000308">
    <property type="entry name" value="14-3-3"/>
</dbReference>
<evidence type="ECO:0000259" key="2">
    <source>
        <dbReference type="Pfam" id="PF00244"/>
    </source>
</evidence>
<dbReference type="SUPFAM" id="SSF48445">
    <property type="entry name" value="14-3-3 protein"/>
    <property type="match status" value="1"/>
</dbReference>
<keyword evidence="4" id="KW-1185">Reference proteome</keyword>
<comment type="similarity">
    <text evidence="1">Belongs to the 14-3-3 family.</text>
</comment>
<dbReference type="Pfam" id="PF00244">
    <property type="entry name" value="14-3-3"/>
    <property type="match status" value="1"/>
</dbReference>
<evidence type="ECO:0000313" key="4">
    <source>
        <dbReference type="Proteomes" id="UP001620626"/>
    </source>
</evidence>
<sequence length="136" mass="15522">MIDLLSFNPAATIIDEKLLQNSRTTEEQRIGNLWLRADLLRYSCEHETVESFKSQAEAAFNVAKTEAEAKLRAEDPIRIGIALNFGIFYERILKSNGLAYKIGKEAYDKAMAKQMRTPEADDKLEILNRNLQIWAS</sequence>
<proteinExistence type="inferred from homology"/>
<dbReference type="InterPro" id="IPR023410">
    <property type="entry name" value="14-3-3_domain"/>
</dbReference>